<evidence type="ECO:0008006" key="6">
    <source>
        <dbReference type="Google" id="ProtNLM"/>
    </source>
</evidence>
<dbReference type="RefSeq" id="WP_135203530.1">
    <property type="nucleotide sequence ID" value="NZ_SPVG01000210.1"/>
</dbReference>
<evidence type="ECO:0000313" key="5">
    <source>
        <dbReference type="Proteomes" id="UP000297729"/>
    </source>
</evidence>
<dbReference type="GO" id="GO:0008483">
    <property type="term" value="F:transaminase activity"/>
    <property type="evidence" value="ECO:0007669"/>
    <property type="project" value="TreeGrafter"/>
</dbReference>
<dbReference type="PANTHER" id="PTHR30244">
    <property type="entry name" value="TRANSAMINASE"/>
    <property type="match status" value="1"/>
</dbReference>
<dbReference type="Gene3D" id="3.40.640.10">
    <property type="entry name" value="Type I PLP-dependent aspartate aminotransferase-like (Major domain)"/>
    <property type="match status" value="1"/>
</dbReference>
<dbReference type="GO" id="GO:0030170">
    <property type="term" value="F:pyridoxal phosphate binding"/>
    <property type="evidence" value="ECO:0007669"/>
    <property type="project" value="TreeGrafter"/>
</dbReference>
<dbReference type="Pfam" id="PF01041">
    <property type="entry name" value="DegT_DnrJ_EryC1"/>
    <property type="match status" value="1"/>
</dbReference>
<evidence type="ECO:0000256" key="1">
    <source>
        <dbReference type="ARBA" id="ARBA00037999"/>
    </source>
</evidence>
<dbReference type="Proteomes" id="UP000297729">
    <property type="component" value="Unassembled WGS sequence"/>
</dbReference>
<evidence type="ECO:0000313" key="4">
    <source>
        <dbReference type="EMBL" id="TFW17286.1"/>
    </source>
</evidence>
<keyword evidence="5" id="KW-1185">Reference proteome</keyword>
<reference evidence="4 5" key="1">
    <citation type="submission" date="2019-03" db="EMBL/GenBank/DDBJ databases">
        <title>Draft Genome Sequence of Duganella callidus sp. nov., a Novel Duganella Species Isolated from Cultivated Soil.</title>
        <authorList>
            <person name="Raths R."/>
            <person name="Peta V."/>
            <person name="Bucking H."/>
        </authorList>
    </citation>
    <scope>NUCLEOTIDE SEQUENCE [LARGE SCALE GENOMIC DNA]</scope>
    <source>
        <strain evidence="4 5">DN04</strain>
    </source>
</reference>
<dbReference type="InterPro" id="IPR015421">
    <property type="entry name" value="PyrdxlP-dep_Trfase_major"/>
</dbReference>
<dbReference type="GO" id="GO:0000271">
    <property type="term" value="P:polysaccharide biosynthetic process"/>
    <property type="evidence" value="ECO:0007669"/>
    <property type="project" value="TreeGrafter"/>
</dbReference>
<dbReference type="InterPro" id="IPR015424">
    <property type="entry name" value="PyrdxlP-dep_Trfase"/>
</dbReference>
<feature type="region of interest" description="Disordered" evidence="3">
    <location>
        <begin position="247"/>
        <end position="267"/>
    </location>
</feature>
<gene>
    <name evidence="4" type="ORF">E4L98_21185</name>
</gene>
<keyword evidence="2" id="KW-0663">Pyridoxal phosphate</keyword>
<organism evidence="4 5">
    <name type="scientific">Duganella callida</name>
    <dbReference type="NCBI Taxonomy" id="2561932"/>
    <lineage>
        <taxon>Bacteria</taxon>
        <taxon>Pseudomonadati</taxon>
        <taxon>Pseudomonadota</taxon>
        <taxon>Betaproteobacteria</taxon>
        <taxon>Burkholderiales</taxon>
        <taxon>Oxalobacteraceae</taxon>
        <taxon>Telluria group</taxon>
        <taxon>Duganella</taxon>
    </lineage>
</organism>
<dbReference type="SUPFAM" id="SSF53383">
    <property type="entry name" value="PLP-dependent transferases"/>
    <property type="match status" value="1"/>
</dbReference>
<dbReference type="EMBL" id="SPVG01000210">
    <property type="protein sequence ID" value="TFW17286.1"/>
    <property type="molecule type" value="Genomic_DNA"/>
</dbReference>
<dbReference type="AlphaFoldDB" id="A0A4Y9SAV3"/>
<evidence type="ECO:0000256" key="3">
    <source>
        <dbReference type="SAM" id="MobiDB-lite"/>
    </source>
</evidence>
<comment type="caution">
    <text evidence="4">The sequence shown here is derived from an EMBL/GenBank/DDBJ whole genome shotgun (WGS) entry which is preliminary data.</text>
</comment>
<name>A0A4Y9SAV3_9BURK</name>
<protein>
    <recommendedName>
        <fullName evidence="6">DegT/DnrJ/EryC1/StrS aminotransferase family protein</fullName>
    </recommendedName>
</protein>
<sequence>MADFHHFDPTPCHFPIPGAPVLPAWRGADLHWSPAGESELLDGPGVRHYSRGRYALHAALEASGVGQGAVLLAPAYHCLTMVDPALALGAGFRCYGTDEHLVPDLAQVRALLDAADGAVKAVLVPHYFGIEQPPAVMAQLLALCRSHGATLIEDCSHAWQVAARRVRAGVADGVLLVGSPYKFFACEDGGILWGPPARLAGLAPRALPWRDELRGLRDAWVRNRAAHRAPVAVYGAAKAMTGKATAVGGDATGGGRGVHSVERRQRPSAQYRPELEGVGGLRLSRWIMRRTDVEQVAQARRQHYRQWLQAVQHLAAARAPHPTLADDCAPYMFPLLLADPEPQFYALKRAGVPVWRWDNMALSDCPVGARYRLSLLHLPCHQGLSAEQMTWLTSTVARVLS</sequence>
<dbReference type="OrthoDB" id="9777744at2"/>
<evidence type="ECO:0000256" key="2">
    <source>
        <dbReference type="RuleBase" id="RU004508"/>
    </source>
</evidence>
<comment type="similarity">
    <text evidence="1 2">Belongs to the DegT/DnrJ/EryC1 family.</text>
</comment>
<proteinExistence type="inferred from homology"/>
<dbReference type="InterPro" id="IPR000653">
    <property type="entry name" value="DegT/StrS_aminotransferase"/>
</dbReference>
<dbReference type="PANTHER" id="PTHR30244:SF34">
    <property type="entry name" value="DTDP-4-AMINO-4,6-DIDEOXYGALACTOSE TRANSAMINASE"/>
    <property type="match status" value="1"/>
</dbReference>
<accession>A0A4Y9SAV3</accession>